<evidence type="ECO:0000256" key="1">
    <source>
        <dbReference type="ARBA" id="ARBA00005254"/>
    </source>
</evidence>
<comment type="similarity">
    <text evidence="1">Belongs to the enoyl-CoA hydratase/isomerase family.</text>
</comment>
<dbReference type="OrthoDB" id="9807606at2"/>
<comment type="caution">
    <text evidence="2">The sequence shown here is derived from an EMBL/GenBank/DDBJ whole genome shotgun (WGS) entry which is preliminary data.</text>
</comment>
<dbReference type="InterPro" id="IPR001753">
    <property type="entry name" value="Enoyl-CoA_hydra/iso"/>
</dbReference>
<dbReference type="GO" id="GO:0004300">
    <property type="term" value="F:enoyl-CoA hydratase activity"/>
    <property type="evidence" value="ECO:0007669"/>
    <property type="project" value="UniProtKB-EC"/>
</dbReference>
<dbReference type="PANTHER" id="PTHR42964">
    <property type="entry name" value="ENOYL-COA HYDRATASE"/>
    <property type="match status" value="1"/>
</dbReference>
<dbReference type="Gene3D" id="1.10.12.10">
    <property type="entry name" value="Lyase 2-enoyl-coa Hydratase, Chain A, domain 2"/>
    <property type="match status" value="1"/>
</dbReference>
<name>A0A6L6Q0M8_9BURK</name>
<dbReference type="SUPFAM" id="SSF52096">
    <property type="entry name" value="ClpP/crotonase"/>
    <property type="match status" value="1"/>
</dbReference>
<evidence type="ECO:0000313" key="3">
    <source>
        <dbReference type="Proteomes" id="UP000484015"/>
    </source>
</evidence>
<dbReference type="Gene3D" id="3.90.226.10">
    <property type="entry name" value="2-enoyl-CoA Hydratase, Chain A, domain 1"/>
    <property type="match status" value="1"/>
</dbReference>
<protein>
    <submittedName>
        <fullName evidence="2">Enoyl-CoA hydratase/isomerase family protein</fullName>
        <ecNumber evidence="2">4.2.1.17</ecNumber>
    </submittedName>
</protein>
<dbReference type="InterPro" id="IPR029045">
    <property type="entry name" value="ClpP/crotonase-like_dom_sf"/>
</dbReference>
<dbReference type="Proteomes" id="UP000484015">
    <property type="component" value="Unassembled WGS sequence"/>
</dbReference>
<reference evidence="2 3" key="1">
    <citation type="submission" date="2019-11" db="EMBL/GenBank/DDBJ databases">
        <title>Type strains purchased from KCTC, JCM and DSMZ.</title>
        <authorList>
            <person name="Lu H."/>
        </authorList>
    </citation>
    <scope>NUCLEOTIDE SEQUENCE [LARGE SCALE GENOMIC DNA]</scope>
    <source>
        <strain evidence="2 3">KCTC 42409</strain>
    </source>
</reference>
<keyword evidence="3" id="KW-1185">Reference proteome</keyword>
<dbReference type="EMBL" id="WNLA01000007">
    <property type="protein sequence ID" value="MTW02984.1"/>
    <property type="molecule type" value="Genomic_DNA"/>
</dbReference>
<dbReference type="PANTHER" id="PTHR42964:SF1">
    <property type="entry name" value="POLYKETIDE BIOSYNTHESIS ENOYL-COA HYDRATASE PKSH-RELATED"/>
    <property type="match status" value="1"/>
</dbReference>
<accession>A0A6L6Q0M8</accession>
<sequence length="260" mass="27921">MTYETLNVTIDGKLATVTLNRPDVRNAFNDTTISEITLAFDALAKQDGVRAIVLAANGPAFCAGGDLNWMKKMAGYTHAENNADAMLLAEMLRTIYQCPQPVVAKVHGDCYAGGMGLVAACDIVIAADVANFCLSEVKLGLIPATISPYVIKAMGEQASRRYFLTAERFGAAEAHRIGFVHELATPDTIDAKTAELVKALLGNSPNAVREAKTLVRDVAGRPVDDALLADTALRIANIRASEQGREGVQSFLEKRKPSWL</sequence>
<dbReference type="InterPro" id="IPR051683">
    <property type="entry name" value="Enoyl-CoA_Hydratase/Isomerase"/>
</dbReference>
<keyword evidence="2" id="KW-0413">Isomerase</keyword>
<dbReference type="GO" id="GO:0008300">
    <property type="term" value="P:isoprenoid catabolic process"/>
    <property type="evidence" value="ECO:0007669"/>
    <property type="project" value="TreeGrafter"/>
</dbReference>
<keyword evidence="2" id="KW-0456">Lyase</keyword>
<dbReference type="InterPro" id="IPR014748">
    <property type="entry name" value="Enoyl-CoA_hydra_C"/>
</dbReference>
<dbReference type="Pfam" id="PF00378">
    <property type="entry name" value="ECH_1"/>
    <property type="match status" value="1"/>
</dbReference>
<dbReference type="GO" id="GO:0016853">
    <property type="term" value="F:isomerase activity"/>
    <property type="evidence" value="ECO:0007669"/>
    <property type="project" value="UniProtKB-KW"/>
</dbReference>
<proteinExistence type="inferred from homology"/>
<dbReference type="CDD" id="cd06558">
    <property type="entry name" value="crotonase-like"/>
    <property type="match status" value="1"/>
</dbReference>
<evidence type="ECO:0000313" key="2">
    <source>
        <dbReference type="EMBL" id="MTW02984.1"/>
    </source>
</evidence>
<dbReference type="RefSeq" id="WP_155439372.1">
    <property type="nucleotide sequence ID" value="NZ_WNLA01000007.1"/>
</dbReference>
<dbReference type="AlphaFoldDB" id="A0A6L6Q0M8"/>
<organism evidence="2 3">
    <name type="scientific">Pseudoduganella ginsengisoli</name>
    <dbReference type="NCBI Taxonomy" id="1462440"/>
    <lineage>
        <taxon>Bacteria</taxon>
        <taxon>Pseudomonadati</taxon>
        <taxon>Pseudomonadota</taxon>
        <taxon>Betaproteobacteria</taxon>
        <taxon>Burkholderiales</taxon>
        <taxon>Oxalobacteraceae</taxon>
        <taxon>Telluria group</taxon>
        <taxon>Pseudoduganella</taxon>
    </lineage>
</organism>
<dbReference type="EC" id="4.2.1.17" evidence="2"/>
<gene>
    <name evidence="2" type="ORF">GM668_12910</name>
</gene>